<reference evidence="1 2" key="1">
    <citation type="journal article" date="2018" name="Nat. Biotechnol.">
        <title>A standardized bacterial taxonomy based on genome phylogeny substantially revises the tree of life.</title>
        <authorList>
            <person name="Parks D.H."/>
            <person name="Chuvochina M."/>
            <person name="Waite D.W."/>
            <person name="Rinke C."/>
            <person name="Skarshewski A."/>
            <person name="Chaumeil P.A."/>
            <person name="Hugenholtz P."/>
        </authorList>
    </citation>
    <scope>NUCLEOTIDE SEQUENCE [LARGE SCALE GENOMIC DNA]</scope>
    <source>
        <strain evidence="1">UBA10227</strain>
    </source>
</reference>
<name>A0A3D6BMA9_9FLAO</name>
<evidence type="ECO:0000313" key="1">
    <source>
        <dbReference type="EMBL" id="HCY80341.1"/>
    </source>
</evidence>
<gene>
    <name evidence="1" type="ORF">DHV22_01390</name>
</gene>
<dbReference type="Proteomes" id="UP000263268">
    <property type="component" value="Unassembled WGS sequence"/>
</dbReference>
<accession>A0A3D6BMA9</accession>
<dbReference type="EMBL" id="DPRK01000020">
    <property type="protein sequence ID" value="HCY80341.1"/>
    <property type="molecule type" value="Genomic_DNA"/>
</dbReference>
<sequence>MTQHLRNRLQSLKSESSEIDFKTMHDNCLVDVTAQLTPPPVALSLGEYTYKNINYPIPFGSYGDFSCLVGASKSMKTFLKSALLAGYIGGKSNYYFPNLKGHQTKDKFIIDVDTEQSLWHTQRVAKRVCEMVGGNYDLYKPFTTREYDAKTRFQYIEWIMMESEYRNNIGLIAIDGAADIIESVNDLDEANKIVQGMMTWTTKTKAHLSTVLHRNHGSDKPTGHLGSAIMKKAQTVAFVTREGDVIKVTPDYCRDYPFKEFYFTINKESHLPEIDESYNPII</sequence>
<evidence type="ECO:0000313" key="2">
    <source>
        <dbReference type="Proteomes" id="UP000263268"/>
    </source>
</evidence>
<organism evidence="1 2">
    <name type="scientific">Xanthomarina gelatinilytica</name>
    <dbReference type="NCBI Taxonomy" id="1137281"/>
    <lineage>
        <taxon>Bacteria</taxon>
        <taxon>Pseudomonadati</taxon>
        <taxon>Bacteroidota</taxon>
        <taxon>Flavobacteriia</taxon>
        <taxon>Flavobacteriales</taxon>
        <taxon>Flavobacteriaceae</taxon>
        <taxon>Xanthomarina</taxon>
    </lineage>
</organism>
<dbReference type="AlphaFoldDB" id="A0A3D6BMA9"/>
<comment type="caution">
    <text evidence="1">The sequence shown here is derived from an EMBL/GenBank/DDBJ whole genome shotgun (WGS) entry which is preliminary data.</text>
</comment>
<proteinExistence type="predicted"/>
<protein>
    <recommendedName>
        <fullName evidence="3">Mobilization protein</fullName>
    </recommendedName>
</protein>
<dbReference type="Gene3D" id="3.40.50.300">
    <property type="entry name" value="P-loop containing nucleotide triphosphate hydrolases"/>
    <property type="match status" value="1"/>
</dbReference>
<dbReference type="InterPro" id="IPR027417">
    <property type="entry name" value="P-loop_NTPase"/>
</dbReference>
<evidence type="ECO:0008006" key="3">
    <source>
        <dbReference type="Google" id="ProtNLM"/>
    </source>
</evidence>